<reference evidence="2 4" key="1">
    <citation type="submission" date="2015-11" db="EMBL/GenBank/DDBJ databases">
        <title>Genomic analysis of 38 Legionella species identifies large and diverse effector repertoires.</title>
        <authorList>
            <person name="Burstein D."/>
            <person name="Amaro F."/>
            <person name="Zusman T."/>
            <person name="Lifshitz Z."/>
            <person name="Cohen O."/>
            <person name="Gilbert J.A."/>
            <person name="Pupko T."/>
            <person name="Shuman H.A."/>
            <person name="Segal G."/>
        </authorList>
    </citation>
    <scope>NUCLEOTIDE SEQUENCE [LARGE SCALE GENOMIC DNA]</scope>
    <source>
        <strain evidence="2 4">ATCC 43877</strain>
    </source>
</reference>
<keyword evidence="1" id="KW-0472">Membrane</keyword>
<protein>
    <submittedName>
        <fullName evidence="3">Uncharacterized protein</fullName>
    </submittedName>
</protein>
<evidence type="ECO:0000313" key="4">
    <source>
        <dbReference type="Proteomes" id="UP000054985"/>
    </source>
</evidence>
<dbReference type="EMBL" id="LNYN01000001">
    <property type="protein sequence ID" value="KTD39710.1"/>
    <property type="molecule type" value="Genomic_DNA"/>
</dbReference>
<evidence type="ECO:0000256" key="1">
    <source>
        <dbReference type="SAM" id="Phobius"/>
    </source>
</evidence>
<dbReference type="Proteomes" id="UP000254040">
    <property type="component" value="Unassembled WGS sequence"/>
</dbReference>
<feature type="transmembrane region" description="Helical" evidence="1">
    <location>
        <begin position="54"/>
        <end position="76"/>
    </location>
</feature>
<evidence type="ECO:0000313" key="5">
    <source>
        <dbReference type="Proteomes" id="UP000254040"/>
    </source>
</evidence>
<dbReference type="EMBL" id="UGOG01000002">
    <property type="protein sequence ID" value="STY27529.1"/>
    <property type="molecule type" value="Genomic_DNA"/>
</dbReference>
<gene>
    <name evidence="2" type="ORF">Lmor_0076</name>
    <name evidence="3" type="ORF">NCTC12239_03207</name>
</gene>
<evidence type="ECO:0000313" key="2">
    <source>
        <dbReference type="EMBL" id="KTD39710.1"/>
    </source>
</evidence>
<keyword evidence="1" id="KW-0812">Transmembrane</keyword>
<feature type="transmembrane region" description="Helical" evidence="1">
    <location>
        <begin position="97"/>
        <end position="122"/>
    </location>
</feature>
<organism evidence="3 5">
    <name type="scientific">Legionella moravica</name>
    <dbReference type="NCBI Taxonomy" id="39962"/>
    <lineage>
        <taxon>Bacteria</taxon>
        <taxon>Pseudomonadati</taxon>
        <taxon>Pseudomonadota</taxon>
        <taxon>Gammaproteobacteria</taxon>
        <taxon>Legionellales</taxon>
        <taxon>Legionellaceae</taxon>
        <taxon>Legionella</taxon>
    </lineage>
</organism>
<reference evidence="3 5" key="2">
    <citation type="submission" date="2018-06" db="EMBL/GenBank/DDBJ databases">
        <authorList>
            <consortium name="Pathogen Informatics"/>
            <person name="Doyle S."/>
        </authorList>
    </citation>
    <scope>NUCLEOTIDE SEQUENCE [LARGE SCALE GENOMIC DNA]</scope>
    <source>
        <strain evidence="3 5">NCTC12239</strain>
    </source>
</reference>
<dbReference type="RefSeq" id="WP_051190612.1">
    <property type="nucleotide sequence ID" value="NZ_CAAAJG010000015.1"/>
</dbReference>
<keyword evidence="1" id="KW-1133">Transmembrane helix</keyword>
<keyword evidence="4" id="KW-1185">Reference proteome</keyword>
<dbReference type="AlphaFoldDB" id="A0A378LP12"/>
<name>A0A378LP12_9GAMM</name>
<evidence type="ECO:0000313" key="3">
    <source>
        <dbReference type="EMBL" id="STY27529.1"/>
    </source>
</evidence>
<accession>A0A378LP12</accession>
<proteinExistence type="predicted"/>
<dbReference type="STRING" id="39962.Lmor_0076"/>
<dbReference type="Proteomes" id="UP000054985">
    <property type="component" value="Unassembled WGS sequence"/>
</dbReference>
<sequence length="130" mass="14161">MMHLPKTINRWALSASLALVNLSYAPALWADSGWFPKVAASDDMTQGNKSAMTVLSNVVRQGLMILLFIVSVVMFTKFISTISHGIEEAKKHEGGSLAVFANFAVMGIVYLTISIATGYLGYTVIDKFKL</sequence>